<dbReference type="InterPro" id="IPR040353">
    <property type="entry name" value="FLX/FLX-like"/>
</dbReference>
<dbReference type="PANTHER" id="PTHR33405:SF4">
    <property type="entry name" value="PROTEIN FLX-LIKE 2"/>
    <property type="match status" value="1"/>
</dbReference>
<evidence type="ECO:0000256" key="4">
    <source>
        <dbReference type="ARBA" id="ARBA00023054"/>
    </source>
</evidence>
<feature type="region of interest" description="Disordered" evidence="7">
    <location>
        <begin position="241"/>
        <end position="359"/>
    </location>
</feature>
<keyword evidence="8" id="KW-1185">Reference proteome</keyword>
<dbReference type="RefSeq" id="XP_048128469.1">
    <property type="nucleotide sequence ID" value="XM_048272512.1"/>
</dbReference>
<evidence type="ECO:0000256" key="1">
    <source>
        <dbReference type="ARBA" id="ARBA00005405"/>
    </source>
</evidence>
<proteinExistence type="inferred from homology"/>
<keyword evidence="5" id="KW-0287">Flowering</keyword>
<keyword evidence="2" id="KW-0217">Developmental protein</keyword>
<protein>
    <submittedName>
        <fullName evidence="9">Protein FLX-like 2 isoform X1</fullName>
    </submittedName>
</protein>
<feature type="region of interest" description="Disordered" evidence="7">
    <location>
        <begin position="373"/>
        <end position="443"/>
    </location>
</feature>
<dbReference type="GeneID" id="115753450"/>
<keyword evidence="3" id="KW-0221">Differentiation</keyword>
<accession>A0ABM3GVV3</accession>
<feature type="coiled-coil region" evidence="6">
    <location>
        <begin position="72"/>
        <end position="131"/>
    </location>
</feature>
<dbReference type="PANTHER" id="PTHR33405">
    <property type="entry name" value="PROTEIN FLX-LIKE 2"/>
    <property type="match status" value="1"/>
</dbReference>
<keyword evidence="4 6" id="KW-0175">Coiled coil</keyword>
<feature type="compositionally biased region" description="Polar residues" evidence="7">
    <location>
        <begin position="256"/>
        <end position="269"/>
    </location>
</feature>
<organism evidence="8 9">
    <name type="scientific">Rhodamnia argentea</name>
    <dbReference type="NCBI Taxonomy" id="178133"/>
    <lineage>
        <taxon>Eukaryota</taxon>
        <taxon>Viridiplantae</taxon>
        <taxon>Streptophyta</taxon>
        <taxon>Embryophyta</taxon>
        <taxon>Tracheophyta</taxon>
        <taxon>Spermatophyta</taxon>
        <taxon>Magnoliopsida</taxon>
        <taxon>eudicotyledons</taxon>
        <taxon>Gunneridae</taxon>
        <taxon>Pentapetalae</taxon>
        <taxon>rosids</taxon>
        <taxon>malvids</taxon>
        <taxon>Myrtales</taxon>
        <taxon>Myrtaceae</taxon>
        <taxon>Myrtoideae</taxon>
        <taxon>Myrteae</taxon>
        <taxon>Australasian group</taxon>
        <taxon>Rhodamnia</taxon>
    </lineage>
</organism>
<name>A0ABM3GVV3_9MYRT</name>
<evidence type="ECO:0000256" key="6">
    <source>
        <dbReference type="SAM" id="Coils"/>
    </source>
</evidence>
<evidence type="ECO:0000313" key="8">
    <source>
        <dbReference type="Proteomes" id="UP000827889"/>
    </source>
</evidence>
<evidence type="ECO:0000256" key="7">
    <source>
        <dbReference type="SAM" id="MobiDB-lite"/>
    </source>
</evidence>
<sequence length="443" mass="47721">MRNHNNLIKKMESKSRIPPPHLRRPIPGPGLVHTESFVSGIRRPPGSFSPVDMLPPPPEVMEQKLAAQHVEMQRLATENQRLANTHGALRQELAAAQHELQILHAQVGAVKSEREQQMRSLLDRIAKMEADIQAAEPLKLELQKARADAQKLIVARQELFAKVQQLTQDLQRAHADVQQLPALMSELEGLRQEYHHCRITFDYEKRLFDDHLQQLQVMEKNYVTMATEVEKLRAELSNASNVEGRAVGPQGGPSVNAGSEVTGNSSAQTAHGDGYGVPQAGGPPPPNAAGNAGVNPPTAPIPPAGIPAYPGAPSRPAPPRPNYDATAAGYGAHRLPSYDPYRGPIYDPQKGGLGYDAQRGAGFDMQRGNYNNVYKAPGHEVPSGPSYDASKGPPYDVQSRGAAGQQHGPVPPVNNVPHASSTPPPRPGGASDAPPRGGNPAWK</sequence>
<evidence type="ECO:0000313" key="9">
    <source>
        <dbReference type="RefSeq" id="XP_048128469.1"/>
    </source>
</evidence>
<evidence type="ECO:0000256" key="2">
    <source>
        <dbReference type="ARBA" id="ARBA00022473"/>
    </source>
</evidence>
<dbReference type="Proteomes" id="UP000827889">
    <property type="component" value="Chromosome 11"/>
</dbReference>
<evidence type="ECO:0000256" key="5">
    <source>
        <dbReference type="ARBA" id="ARBA00023089"/>
    </source>
</evidence>
<evidence type="ECO:0000256" key="3">
    <source>
        <dbReference type="ARBA" id="ARBA00022782"/>
    </source>
</evidence>
<comment type="similarity">
    <text evidence="1">Belongs to the FLX family.</text>
</comment>
<reference evidence="9" key="1">
    <citation type="submission" date="2025-08" db="UniProtKB">
        <authorList>
            <consortium name="RefSeq"/>
        </authorList>
    </citation>
    <scope>IDENTIFICATION</scope>
    <source>
        <tissue evidence="9">Leaf</tissue>
    </source>
</reference>
<gene>
    <name evidence="9" type="primary">LOC115753450</name>
</gene>
<feature type="region of interest" description="Disordered" evidence="7">
    <location>
        <begin position="1"/>
        <end position="30"/>
    </location>
</feature>